<dbReference type="AlphaFoldDB" id="A0AAF0YHQ1"/>
<reference evidence="3" key="1">
    <citation type="submission" date="2023-10" db="EMBL/GenBank/DDBJ databases">
        <authorList>
            <person name="Noh H."/>
        </authorList>
    </citation>
    <scope>NUCLEOTIDE SEQUENCE</scope>
    <source>
        <strain evidence="3">DUCC4014</strain>
    </source>
</reference>
<organism evidence="3 4">
    <name type="scientific">Vanrija pseudolonga</name>
    <dbReference type="NCBI Taxonomy" id="143232"/>
    <lineage>
        <taxon>Eukaryota</taxon>
        <taxon>Fungi</taxon>
        <taxon>Dikarya</taxon>
        <taxon>Basidiomycota</taxon>
        <taxon>Agaricomycotina</taxon>
        <taxon>Tremellomycetes</taxon>
        <taxon>Trichosporonales</taxon>
        <taxon>Trichosporonaceae</taxon>
        <taxon>Vanrija</taxon>
    </lineage>
</organism>
<dbReference type="RefSeq" id="XP_062631395.1">
    <property type="nucleotide sequence ID" value="XM_062775411.1"/>
</dbReference>
<keyword evidence="2" id="KW-0472">Membrane</keyword>
<keyword evidence="4" id="KW-1185">Reference proteome</keyword>
<protein>
    <submittedName>
        <fullName evidence="3">Uncharacterized protein</fullName>
    </submittedName>
</protein>
<sequence>MAIAAVGMGPLDTFIINRTYLRPYSTPVVPLFPGIPLTQRTKLLQSLGKTYAVALAFAAWAFLFALWMWADKYQVMDDMEWRAHKEEERRAREERSSLRREENEKGEEVEMMYPRKLWPGSTKSSSKSSRRASLDSTRPPSYTSEATPLYKGCEIK</sequence>
<evidence type="ECO:0000256" key="2">
    <source>
        <dbReference type="SAM" id="Phobius"/>
    </source>
</evidence>
<evidence type="ECO:0000313" key="3">
    <source>
        <dbReference type="EMBL" id="WOO85369.1"/>
    </source>
</evidence>
<feature type="compositionally biased region" description="Basic and acidic residues" evidence="1">
    <location>
        <begin position="84"/>
        <end position="108"/>
    </location>
</feature>
<keyword evidence="2" id="KW-0812">Transmembrane</keyword>
<proteinExistence type="predicted"/>
<dbReference type="EMBL" id="CP086720">
    <property type="protein sequence ID" value="WOO85369.1"/>
    <property type="molecule type" value="Genomic_DNA"/>
</dbReference>
<dbReference type="Proteomes" id="UP000827549">
    <property type="component" value="Chromosome 7"/>
</dbReference>
<evidence type="ECO:0000313" key="4">
    <source>
        <dbReference type="Proteomes" id="UP000827549"/>
    </source>
</evidence>
<dbReference type="GeneID" id="87812032"/>
<evidence type="ECO:0000256" key="1">
    <source>
        <dbReference type="SAM" id="MobiDB-lite"/>
    </source>
</evidence>
<accession>A0AAF0YHQ1</accession>
<feature type="transmembrane region" description="Helical" evidence="2">
    <location>
        <begin position="51"/>
        <end position="70"/>
    </location>
</feature>
<keyword evidence="2" id="KW-1133">Transmembrane helix</keyword>
<feature type="region of interest" description="Disordered" evidence="1">
    <location>
        <begin position="84"/>
        <end position="156"/>
    </location>
</feature>
<gene>
    <name evidence="3" type="ORF">LOC62_07G008868</name>
</gene>
<name>A0AAF0YHQ1_9TREE</name>